<organism evidence="2 3">
    <name type="scientific">Litorilinea aerophila</name>
    <dbReference type="NCBI Taxonomy" id="1204385"/>
    <lineage>
        <taxon>Bacteria</taxon>
        <taxon>Bacillati</taxon>
        <taxon>Chloroflexota</taxon>
        <taxon>Caldilineae</taxon>
        <taxon>Caldilineales</taxon>
        <taxon>Caldilineaceae</taxon>
        <taxon>Litorilinea</taxon>
    </lineage>
</organism>
<evidence type="ECO:0000313" key="3">
    <source>
        <dbReference type="Proteomes" id="UP000317371"/>
    </source>
</evidence>
<comment type="caution">
    <text evidence="2">The sequence shown here is derived from an EMBL/GenBank/DDBJ whole genome shotgun (WGS) entry which is preliminary data.</text>
</comment>
<dbReference type="RefSeq" id="WP_141610066.1">
    <property type="nucleotide sequence ID" value="NZ_VIGC02000011.1"/>
</dbReference>
<sequence length="216" mass="23676">MNFELEILLAVIVYLWFFAWNGRRRGSPRELYVLVVAVTSWVILQTFGPQVQLIGNLIFKFIGLVATGGLGGENSDVLAAVSEQPDIITADNRVTFLFIAWLVVVIIVYLWTELAPIKKPNNKGWATILGMANGLFFAAVLLPRLVAMLGDEGRTLAAETERNDVSVVLRGSWSVFREGIGNLWSIAQPHAQIVIFLLVALVLIIAATSLRSGAKA</sequence>
<evidence type="ECO:0000256" key="1">
    <source>
        <dbReference type="SAM" id="Phobius"/>
    </source>
</evidence>
<feature type="transmembrane region" description="Helical" evidence="1">
    <location>
        <begin position="6"/>
        <end position="22"/>
    </location>
</feature>
<keyword evidence="1" id="KW-1133">Transmembrane helix</keyword>
<dbReference type="Proteomes" id="UP000317371">
    <property type="component" value="Unassembled WGS sequence"/>
</dbReference>
<protein>
    <submittedName>
        <fullName evidence="2">Uncharacterized protein</fullName>
    </submittedName>
</protein>
<evidence type="ECO:0000313" key="2">
    <source>
        <dbReference type="EMBL" id="TQE95843.1"/>
    </source>
</evidence>
<name>A0A540VI69_9CHLR</name>
<dbReference type="AlphaFoldDB" id="A0A540VI69"/>
<dbReference type="InParanoid" id="A0A540VI69"/>
<proteinExistence type="predicted"/>
<feature type="transmembrane region" description="Helical" evidence="1">
    <location>
        <begin position="94"/>
        <end position="112"/>
    </location>
</feature>
<feature type="transmembrane region" description="Helical" evidence="1">
    <location>
        <begin position="191"/>
        <end position="210"/>
    </location>
</feature>
<accession>A0A540VI69</accession>
<feature type="transmembrane region" description="Helical" evidence="1">
    <location>
        <begin position="31"/>
        <end position="48"/>
    </location>
</feature>
<keyword evidence="3" id="KW-1185">Reference proteome</keyword>
<keyword evidence="1" id="KW-0812">Transmembrane</keyword>
<reference evidence="2 3" key="1">
    <citation type="submission" date="2019-06" db="EMBL/GenBank/DDBJ databases">
        <title>Genome sequence of Litorilinea aerophila BAA-2444.</title>
        <authorList>
            <person name="Maclea K.S."/>
            <person name="Maurais E.G."/>
            <person name="Iannazzi L.C."/>
        </authorList>
    </citation>
    <scope>NUCLEOTIDE SEQUENCE [LARGE SCALE GENOMIC DNA]</scope>
    <source>
        <strain evidence="2 3">ATCC BAA-2444</strain>
    </source>
</reference>
<dbReference type="OrthoDB" id="9871434at2"/>
<dbReference type="EMBL" id="VIGC01000011">
    <property type="protein sequence ID" value="TQE95843.1"/>
    <property type="molecule type" value="Genomic_DNA"/>
</dbReference>
<keyword evidence="1" id="KW-0472">Membrane</keyword>
<gene>
    <name evidence="2" type="ORF">FKZ61_10430</name>
</gene>
<feature type="transmembrane region" description="Helical" evidence="1">
    <location>
        <begin position="124"/>
        <end position="146"/>
    </location>
</feature>